<reference evidence="2 3" key="1">
    <citation type="submission" date="2018-03" db="EMBL/GenBank/DDBJ databases">
        <title>Draft Genome Sequences of the Obligatory Marine Myxobacteria Enhygromyxa salina SWB007.</title>
        <authorList>
            <person name="Poehlein A."/>
            <person name="Moghaddam J.A."/>
            <person name="Harms H."/>
            <person name="Alanjari M."/>
            <person name="Koenig G.M."/>
            <person name="Daniel R."/>
            <person name="Schaeberle T.F."/>
        </authorList>
    </citation>
    <scope>NUCLEOTIDE SEQUENCE [LARGE SCALE GENOMIC DNA]</scope>
    <source>
        <strain evidence="2 3">SWB007</strain>
    </source>
</reference>
<evidence type="ECO:0000256" key="1">
    <source>
        <dbReference type="SAM" id="Phobius"/>
    </source>
</evidence>
<dbReference type="Proteomes" id="UP000238823">
    <property type="component" value="Unassembled WGS sequence"/>
</dbReference>
<feature type="transmembrane region" description="Helical" evidence="1">
    <location>
        <begin position="65"/>
        <end position="86"/>
    </location>
</feature>
<accession>A0A2S9XMN6</accession>
<dbReference type="AlphaFoldDB" id="A0A2S9XMN6"/>
<keyword evidence="1" id="KW-0812">Transmembrane</keyword>
<feature type="transmembrane region" description="Helical" evidence="1">
    <location>
        <begin position="6"/>
        <end position="24"/>
    </location>
</feature>
<evidence type="ECO:0000313" key="3">
    <source>
        <dbReference type="Proteomes" id="UP000238823"/>
    </source>
</evidence>
<feature type="transmembrane region" description="Helical" evidence="1">
    <location>
        <begin position="36"/>
        <end position="59"/>
    </location>
</feature>
<feature type="transmembrane region" description="Helical" evidence="1">
    <location>
        <begin position="95"/>
        <end position="116"/>
    </location>
</feature>
<dbReference type="OrthoDB" id="5523058at2"/>
<evidence type="ECO:0000313" key="2">
    <source>
        <dbReference type="EMBL" id="PRP93951.1"/>
    </source>
</evidence>
<keyword evidence="1" id="KW-0472">Membrane</keyword>
<sequence>MNAWLLAFGFTQLIEVPIYIRALLERLPNREPVCQRWPVALAIAFGASAITHPIVWFVMPKLVPGSWLAMVIVAELFAITAEAAWLRAFGLRRSLAWAAFANAASVVIGLLLRQAFGWP</sequence>
<organism evidence="2 3">
    <name type="scientific">Enhygromyxa salina</name>
    <dbReference type="NCBI Taxonomy" id="215803"/>
    <lineage>
        <taxon>Bacteria</taxon>
        <taxon>Pseudomonadati</taxon>
        <taxon>Myxococcota</taxon>
        <taxon>Polyangia</taxon>
        <taxon>Nannocystales</taxon>
        <taxon>Nannocystaceae</taxon>
        <taxon>Enhygromyxa</taxon>
    </lineage>
</organism>
<dbReference type="EMBL" id="PVNL01000145">
    <property type="protein sequence ID" value="PRP93951.1"/>
    <property type="molecule type" value="Genomic_DNA"/>
</dbReference>
<keyword evidence="1" id="KW-1133">Transmembrane helix</keyword>
<protein>
    <recommendedName>
        <fullName evidence="4">CAAX amino terminal protease self-immunity</fullName>
    </recommendedName>
</protein>
<comment type="caution">
    <text evidence="2">The sequence shown here is derived from an EMBL/GenBank/DDBJ whole genome shotgun (WGS) entry which is preliminary data.</text>
</comment>
<evidence type="ECO:0008006" key="4">
    <source>
        <dbReference type="Google" id="ProtNLM"/>
    </source>
</evidence>
<name>A0A2S9XMN6_9BACT</name>
<gene>
    <name evidence="2" type="ORF">ENSA7_78950</name>
</gene>
<proteinExistence type="predicted"/>
<dbReference type="RefSeq" id="WP_106094658.1">
    <property type="nucleotide sequence ID" value="NZ_PVNL01000145.1"/>
</dbReference>